<dbReference type="Pfam" id="PF00595">
    <property type="entry name" value="PDZ"/>
    <property type="match status" value="1"/>
</dbReference>
<accession>A0A0M0J3H5</accession>
<dbReference type="AlphaFoldDB" id="A0A0M0J3H5"/>
<proteinExistence type="predicted"/>
<gene>
    <name evidence="3" type="ORF">Ctob_003910</name>
</gene>
<dbReference type="InterPro" id="IPR001478">
    <property type="entry name" value="PDZ"/>
</dbReference>
<dbReference type="EMBL" id="JWZX01003411">
    <property type="protein sequence ID" value="KOO20808.1"/>
    <property type="molecule type" value="Genomic_DNA"/>
</dbReference>
<sequence>MRILSFGRAKGPQTLEVDVFKATPTTRLGLTLQPPEDETVAGVVIAHIDANAPLREAKKLLPGDIVTSVNCVPVASLSAVSAQIQQASGVLRFEVLRRPLPAGWRTKYVVVEGEIRIRYRNKKLGLWMLSHPHARHTHTKETMEGAVADSDSEDEAHGAEPPTPRSIGSARPMPHGVAFRTESI</sequence>
<dbReference type="SUPFAM" id="SSF50156">
    <property type="entry name" value="PDZ domain-like"/>
    <property type="match status" value="1"/>
</dbReference>
<feature type="domain" description="PDZ" evidence="2">
    <location>
        <begin position="16"/>
        <end position="99"/>
    </location>
</feature>
<protein>
    <recommendedName>
        <fullName evidence="2">PDZ domain-containing protein</fullName>
    </recommendedName>
</protein>
<dbReference type="PROSITE" id="PS50106">
    <property type="entry name" value="PDZ"/>
    <property type="match status" value="1"/>
</dbReference>
<dbReference type="CDD" id="cd00136">
    <property type="entry name" value="PDZ_canonical"/>
    <property type="match status" value="1"/>
</dbReference>
<reference evidence="4" key="1">
    <citation type="journal article" date="2015" name="PLoS Genet.">
        <title>Genome Sequence and Transcriptome Analyses of Chrysochromulina tobin: Metabolic Tools for Enhanced Algal Fitness in the Prominent Order Prymnesiales (Haptophyceae).</title>
        <authorList>
            <person name="Hovde B.T."/>
            <person name="Deodato C.R."/>
            <person name="Hunsperger H.M."/>
            <person name="Ryken S.A."/>
            <person name="Yost W."/>
            <person name="Jha R.K."/>
            <person name="Patterson J."/>
            <person name="Monnat R.J. Jr."/>
            <person name="Barlow S.B."/>
            <person name="Starkenburg S.R."/>
            <person name="Cattolico R.A."/>
        </authorList>
    </citation>
    <scope>NUCLEOTIDE SEQUENCE</scope>
    <source>
        <strain evidence="4">CCMP291</strain>
    </source>
</reference>
<keyword evidence="4" id="KW-1185">Reference proteome</keyword>
<dbReference type="SMART" id="SM00228">
    <property type="entry name" value="PDZ"/>
    <property type="match status" value="1"/>
</dbReference>
<feature type="region of interest" description="Disordered" evidence="1">
    <location>
        <begin position="135"/>
        <end position="184"/>
    </location>
</feature>
<organism evidence="3 4">
    <name type="scientific">Chrysochromulina tobinii</name>
    <dbReference type="NCBI Taxonomy" id="1460289"/>
    <lineage>
        <taxon>Eukaryota</taxon>
        <taxon>Haptista</taxon>
        <taxon>Haptophyta</taxon>
        <taxon>Prymnesiophyceae</taxon>
        <taxon>Prymnesiales</taxon>
        <taxon>Chrysochromulinaceae</taxon>
        <taxon>Chrysochromulina</taxon>
    </lineage>
</organism>
<evidence type="ECO:0000313" key="3">
    <source>
        <dbReference type="EMBL" id="KOO20808.1"/>
    </source>
</evidence>
<evidence type="ECO:0000256" key="1">
    <source>
        <dbReference type="SAM" id="MobiDB-lite"/>
    </source>
</evidence>
<dbReference type="Gene3D" id="2.30.42.10">
    <property type="match status" value="1"/>
</dbReference>
<evidence type="ECO:0000259" key="2">
    <source>
        <dbReference type="PROSITE" id="PS50106"/>
    </source>
</evidence>
<dbReference type="InterPro" id="IPR036034">
    <property type="entry name" value="PDZ_sf"/>
</dbReference>
<evidence type="ECO:0000313" key="4">
    <source>
        <dbReference type="Proteomes" id="UP000037460"/>
    </source>
</evidence>
<name>A0A0M0J3H5_9EUKA</name>
<comment type="caution">
    <text evidence="3">The sequence shown here is derived from an EMBL/GenBank/DDBJ whole genome shotgun (WGS) entry which is preliminary data.</text>
</comment>
<dbReference type="Proteomes" id="UP000037460">
    <property type="component" value="Unassembled WGS sequence"/>
</dbReference>